<proteinExistence type="predicted"/>
<dbReference type="OrthoDB" id="5814713at2"/>
<dbReference type="RefSeq" id="WP_006035853.1">
    <property type="nucleotide sequence ID" value="NZ_AAQJ02000001.1"/>
</dbReference>
<gene>
    <name evidence="2" type="ORF">RICGR_0113</name>
</gene>
<evidence type="ECO:0000313" key="2">
    <source>
        <dbReference type="EMBL" id="EDP46888.1"/>
    </source>
</evidence>
<dbReference type="InterPro" id="IPR045865">
    <property type="entry name" value="ACT-like_dom_sf"/>
</dbReference>
<dbReference type="InterPro" id="IPR050990">
    <property type="entry name" value="UPF0237/GcvR_regulator"/>
</dbReference>
<evidence type="ECO:0000256" key="1">
    <source>
        <dbReference type="PIRNR" id="PIRNR028103"/>
    </source>
</evidence>
<organism evidence="2 3">
    <name type="scientific">Rickettsiella grylli</name>
    <dbReference type="NCBI Taxonomy" id="59196"/>
    <lineage>
        <taxon>Bacteria</taxon>
        <taxon>Pseudomonadati</taxon>
        <taxon>Pseudomonadota</taxon>
        <taxon>Gammaproteobacteria</taxon>
        <taxon>Legionellales</taxon>
        <taxon>Coxiellaceae</taxon>
        <taxon>Rickettsiella</taxon>
    </lineage>
</organism>
<keyword evidence="1" id="KW-0804">Transcription</keyword>
<dbReference type="PANTHER" id="PTHR34875:SF5">
    <property type="entry name" value="GLYCINE CLEAVAGE SYSTEM TRANSCRIPTIONAL REPRESSOR"/>
    <property type="match status" value="1"/>
</dbReference>
<evidence type="ECO:0000313" key="3">
    <source>
        <dbReference type="Proteomes" id="UP000054075"/>
    </source>
</evidence>
<keyword evidence="1" id="KW-0963">Cytoplasm</keyword>
<dbReference type="GO" id="GO:0005737">
    <property type="term" value="C:cytoplasm"/>
    <property type="evidence" value="ECO:0007669"/>
    <property type="project" value="UniProtKB-SubCell"/>
</dbReference>
<dbReference type="STRING" id="59196.RICGR_0113"/>
<dbReference type="GO" id="GO:0006355">
    <property type="term" value="P:regulation of DNA-templated transcription"/>
    <property type="evidence" value="ECO:0007669"/>
    <property type="project" value="UniProtKB-UniRule"/>
</dbReference>
<keyword evidence="3" id="KW-1185">Reference proteome</keyword>
<dbReference type="EMBL" id="AAQJ02000001">
    <property type="protein sequence ID" value="EDP46888.1"/>
    <property type="molecule type" value="Genomic_DNA"/>
</dbReference>
<name>A8PKI3_9COXI</name>
<dbReference type="Proteomes" id="UP000054075">
    <property type="component" value="Unassembled WGS sequence"/>
</dbReference>
<dbReference type="InterPro" id="IPR016867">
    <property type="entry name" value="GcvR"/>
</dbReference>
<dbReference type="SUPFAM" id="SSF55021">
    <property type="entry name" value="ACT-like"/>
    <property type="match status" value="1"/>
</dbReference>
<reference evidence="2" key="1">
    <citation type="submission" date="2006-04" db="EMBL/GenBank/DDBJ databases">
        <authorList>
            <person name="Seshadri R."/>
            <person name="Federici B.A."/>
        </authorList>
    </citation>
    <scope>NUCLEOTIDE SEQUENCE [LARGE SCALE GENOMIC DNA]</scope>
</reference>
<dbReference type="PANTHER" id="PTHR34875">
    <property type="entry name" value="UPF0237 PROTEIN MJ1558"/>
    <property type="match status" value="1"/>
</dbReference>
<dbReference type="eggNOG" id="COG2716">
    <property type="taxonomic scope" value="Bacteria"/>
</dbReference>
<protein>
    <recommendedName>
        <fullName evidence="1">Glycine cleavage system transcriptional repressor</fullName>
    </recommendedName>
</protein>
<sequence length="173" mass="19533">MENLVVVVLGLNENQFTDQIFRMVSHSGCHIIDARVNTTAKHVMMILLIGGAWNTIARFETLIKKYEGQVLVERTQVRGAQLDSLPYSSYIVAPDTPHALVTIIRFLSEQQVTLYNLHVESYKAPITEAAMLGITLSFGFPAQPPHLIADFREHFIVFCDENNFDVAMEPQKN</sequence>
<dbReference type="AlphaFoldDB" id="A8PKI3"/>
<keyword evidence="1" id="KW-0678">Repressor</keyword>
<accession>A8PKI3</accession>
<comment type="subcellular location">
    <subcellularLocation>
        <location evidence="1">Cytoplasm</location>
    </subcellularLocation>
</comment>
<comment type="caution">
    <text evidence="2">The sequence shown here is derived from an EMBL/GenBank/DDBJ whole genome shotgun (WGS) entry which is preliminary data.</text>
</comment>
<dbReference type="Gene3D" id="3.30.70.260">
    <property type="match status" value="2"/>
</dbReference>
<reference evidence="2" key="2">
    <citation type="submission" date="2007-10" db="EMBL/GenBank/DDBJ databases">
        <authorList>
            <person name="Myers G.S."/>
        </authorList>
    </citation>
    <scope>NUCLEOTIDE SEQUENCE [LARGE SCALE GENOMIC DNA]</scope>
</reference>
<dbReference type="PIRSF" id="PIRSF028103">
    <property type="entry name" value="GcvR"/>
    <property type="match status" value="1"/>
</dbReference>
<dbReference type="Pfam" id="PF13740">
    <property type="entry name" value="ACT_6"/>
    <property type="match status" value="1"/>
</dbReference>